<accession>A0A9K3PYT4</accession>
<gene>
    <name evidence="1" type="ORF">IV203_037502</name>
</gene>
<dbReference type="Proteomes" id="UP000693970">
    <property type="component" value="Unassembled WGS sequence"/>
</dbReference>
<reference evidence="1" key="2">
    <citation type="submission" date="2021-04" db="EMBL/GenBank/DDBJ databases">
        <authorList>
            <person name="Podell S."/>
        </authorList>
    </citation>
    <scope>NUCLEOTIDE SEQUENCE</scope>
    <source>
        <strain evidence="1">Hildebrandi</strain>
    </source>
</reference>
<name>A0A9K3PYT4_9STRA</name>
<dbReference type="EMBL" id="JAGRRH010000009">
    <property type="protein sequence ID" value="KAG7364300.1"/>
    <property type="molecule type" value="Genomic_DNA"/>
</dbReference>
<protein>
    <submittedName>
        <fullName evidence="1">Uncharacterized protein</fullName>
    </submittedName>
</protein>
<evidence type="ECO:0000313" key="1">
    <source>
        <dbReference type="EMBL" id="KAG7364300.1"/>
    </source>
</evidence>
<proteinExistence type="predicted"/>
<organism evidence="1 2">
    <name type="scientific">Nitzschia inconspicua</name>
    <dbReference type="NCBI Taxonomy" id="303405"/>
    <lineage>
        <taxon>Eukaryota</taxon>
        <taxon>Sar</taxon>
        <taxon>Stramenopiles</taxon>
        <taxon>Ochrophyta</taxon>
        <taxon>Bacillariophyta</taxon>
        <taxon>Bacillariophyceae</taxon>
        <taxon>Bacillariophycidae</taxon>
        <taxon>Bacillariales</taxon>
        <taxon>Bacillariaceae</taxon>
        <taxon>Nitzschia</taxon>
    </lineage>
</organism>
<reference evidence="1" key="1">
    <citation type="journal article" date="2021" name="Sci. Rep.">
        <title>Diploid genomic architecture of Nitzschia inconspicua, an elite biomass production diatom.</title>
        <authorList>
            <person name="Oliver A."/>
            <person name="Podell S."/>
            <person name="Pinowska A."/>
            <person name="Traller J.C."/>
            <person name="Smith S.R."/>
            <person name="McClure R."/>
            <person name="Beliaev A."/>
            <person name="Bohutskyi P."/>
            <person name="Hill E.A."/>
            <person name="Rabines A."/>
            <person name="Zheng H."/>
            <person name="Allen L.Z."/>
            <person name="Kuo A."/>
            <person name="Grigoriev I.V."/>
            <person name="Allen A.E."/>
            <person name="Hazlebeck D."/>
            <person name="Allen E.E."/>
        </authorList>
    </citation>
    <scope>NUCLEOTIDE SEQUENCE</scope>
    <source>
        <strain evidence="1">Hildebrandi</strain>
    </source>
</reference>
<comment type="caution">
    <text evidence="1">The sequence shown here is derived from an EMBL/GenBank/DDBJ whole genome shotgun (WGS) entry which is preliminary data.</text>
</comment>
<dbReference type="AlphaFoldDB" id="A0A9K3PYT4"/>
<evidence type="ECO:0000313" key="2">
    <source>
        <dbReference type="Proteomes" id="UP000693970"/>
    </source>
</evidence>
<dbReference type="OrthoDB" id="55320at2759"/>
<sequence>MEDLRFLRTKHGETSFGGKKVLQCPSCDAKVSSEDLTIERLKRYFGDAFLSENENLWSTSKYLSKFQLLMEMELLHAMLPPKCQSRVNPQGVNQPSRLKFIVTALRNLHRSDHCNGCFKKGAECQMKIPCFPCTEMLVLFDDKLTNWFDWKGNDVSWPMSICVPKRAHVDAFVNVHNDLASILFGCNTNVIAGVDGGGIMYCTCYVSKNSEKEDNKHFAAAAKQMVKKMQQKVMERMEVGDRDNEEDTSSIGIRGMIGATFMATKVQKVAAPMASYLIRNGARFQFSHDFSYVNIRSFFKEVYEDLEISADEEGCVFYNSSVANYLCRPKELEDVCLYDFLAKYSTLCIEAGNLRFHVRGTRKEYQAMEKKKTGYHLCICGRSSCTRQNQEVP</sequence>
<keyword evidence="2" id="KW-1185">Reference proteome</keyword>